<dbReference type="RefSeq" id="WP_160197911.1">
    <property type="nucleotide sequence ID" value="NZ_QXXA01000012.1"/>
</dbReference>
<dbReference type="PANTHER" id="PTHR23026">
    <property type="entry name" value="NADPH NITROREDUCTASE"/>
    <property type="match status" value="1"/>
</dbReference>
<dbReference type="Proteomes" id="UP000467132">
    <property type="component" value="Unassembled WGS sequence"/>
</dbReference>
<dbReference type="AlphaFoldDB" id="A0A845QZS5"/>
<comment type="caution">
    <text evidence="2">The sequence shown here is derived from an EMBL/GenBank/DDBJ whole genome shotgun (WGS) entry which is preliminary data.</text>
</comment>
<protein>
    <submittedName>
        <fullName evidence="2">Nitroreductase</fullName>
    </submittedName>
</protein>
<dbReference type="Pfam" id="PF00881">
    <property type="entry name" value="Nitroreductase"/>
    <property type="match status" value="1"/>
</dbReference>
<evidence type="ECO:0000259" key="1">
    <source>
        <dbReference type="Pfam" id="PF00881"/>
    </source>
</evidence>
<evidence type="ECO:0000313" key="2">
    <source>
        <dbReference type="EMBL" id="NBI07454.1"/>
    </source>
</evidence>
<name>A0A845QZS5_9CLOT</name>
<keyword evidence="3" id="KW-1185">Reference proteome</keyword>
<dbReference type="InterPro" id="IPR000415">
    <property type="entry name" value="Nitroreductase-like"/>
</dbReference>
<organism evidence="2 3">
    <name type="scientific">Senegalia massiliensis</name>
    <dbReference type="NCBI Taxonomy" id="1720316"/>
    <lineage>
        <taxon>Bacteria</taxon>
        <taxon>Bacillati</taxon>
        <taxon>Bacillota</taxon>
        <taxon>Clostridia</taxon>
        <taxon>Eubacteriales</taxon>
        <taxon>Clostridiaceae</taxon>
        <taxon>Senegalia</taxon>
    </lineage>
</organism>
<feature type="domain" description="Nitroreductase" evidence="1">
    <location>
        <begin position="7"/>
        <end position="189"/>
    </location>
</feature>
<dbReference type="PANTHER" id="PTHR23026:SF123">
    <property type="entry name" value="NAD(P)H NITROREDUCTASE RV3131-RELATED"/>
    <property type="match status" value="1"/>
</dbReference>
<dbReference type="EMBL" id="QXXA01000012">
    <property type="protein sequence ID" value="NBI07454.1"/>
    <property type="molecule type" value="Genomic_DNA"/>
</dbReference>
<reference evidence="2 3" key="1">
    <citation type="submission" date="2018-08" db="EMBL/GenBank/DDBJ databases">
        <title>Murine metabolic-syndrome-specific gut microbial biobank.</title>
        <authorList>
            <person name="Liu C."/>
        </authorList>
    </citation>
    <scope>NUCLEOTIDE SEQUENCE [LARGE SCALE GENOMIC DNA]</scope>
    <source>
        <strain evidence="2 3">583</strain>
    </source>
</reference>
<gene>
    <name evidence="2" type="ORF">D3Z33_11395</name>
</gene>
<dbReference type="InterPro" id="IPR050627">
    <property type="entry name" value="Nitroreductase/BluB"/>
</dbReference>
<dbReference type="SUPFAM" id="SSF55469">
    <property type="entry name" value="FMN-dependent nitroreductase-like"/>
    <property type="match status" value="1"/>
</dbReference>
<evidence type="ECO:0000313" key="3">
    <source>
        <dbReference type="Proteomes" id="UP000467132"/>
    </source>
</evidence>
<proteinExistence type="predicted"/>
<sequence>MTELDFIYKRKSIRQFKEENINDEDIKTIIKAATQAPSGKNEQGWHFVVIKNKEKIKKLANIVEEKNDELASYLNDENDKRNLTKFLKYHTIFKNAPIIILAYAKNYIPAGYKALKAKGASQEEIHDLLRPSPGIQGISAAMENLQLAAASMNYGTCWMTGPLYAAKEISEYVGFSKENYFLAAITPLGIPENENVVSPPRKTLEEVLTIIE</sequence>
<dbReference type="GO" id="GO:0016491">
    <property type="term" value="F:oxidoreductase activity"/>
    <property type="evidence" value="ECO:0007669"/>
    <property type="project" value="InterPro"/>
</dbReference>
<dbReference type="InterPro" id="IPR029479">
    <property type="entry name" value="Nitroreductase"/>
</dbReference>
<dbReference type="Gene3D" id="3.40.109.10">
    <property type="entry name" value="NADH Oxidase"/>
    <property type="match status" value="1"/>
</dbReference>
<dbReference type="OrthoDB" id="9812105at2"/>
<accession>A0A845QZS5</accession>